<feature type="transmembrane region" description="Helical" evidence="1">
    <location>
        <begin position="12"/>
        <end position="30"/>
    </location>
</feature>
<keyword evidence="1" id="KW-0472">Membrane</keyword>
<proteinExistence type="predicted"/>
<dbReference type="EMBL" id="LCFQ01000013">
    <property type="protein sequence ID" value="KKS97043.1"/>
    <property type="molecule type" value="Genomic_DNA"/>
</dbReference>
<dbReference type="AlphaFoldDB" id="A0A0G1GDU7"/>
<gene>
    <name evidence="2" type="ORF">UV74_C0013G0165</name>
</gene>
<sequence>MNKSGQSFFELLVAVAIVSITLIALVSLATKSVSNSTYSRDKTLSTRYTQEALEWLRGERDKDWNSFYSKATGGSGSTYCMSDVGAGLQTGSCPMIPDTTFTRTITLISPGINSVEAIVTTSWEGDTGLHDTTISTVFTDWD</sequence>
<evidence type="ECO:0000313" key="3">
    <source>
        <dbReference type="Proteomes" id="UP000034090"/>
    </source>
</evidence>
<keyword evidence="1" id="KW-1133">Transmembrane helix</keyword>
<dbReference type="Proteomes" id="UP000034090">
    <property type="component" value="Unassembled WGS sequence"/>
</dbReference>
<comment type="caution">
    <text evidence="2">The sequence shown here is derived from an EMBL/GenBank/DDBJ whole genome shotgun (WGS) entry which is preliminary data.</text>
</comment>
<accession>A0A0G1GDU7</accession>
<evidence type="ECO:0000256" key="1">
    <source>
        <dbReference type="SAM" id="Phobius"/>
    </source>
</evidence>
<name>A0A0G1GDU7_9BACT</name>
<evidence type="ECO:0000313" key="2">
    <source>
        <dbReference type="EMBL" id="KKS97043.1"/>
    </source>
</evidence>
<dbReference type="STRING" id="1618578.UV74_C0013G0165"/>
<organism evidence="2 3">
    <name type="scientific">Candidatus Woesebacteria bacterium GW2011_GWB1_43_14</name>
    <dbReference type="NCBI Taxonomy" id="1618578"/>
    <lineage>
        <taxon>Bacteria</taxon>
        <taxon>Candidatus Woeseibacteriota</taxon>
    </lineage>
</organism>
<reference evidence="2 3" key="1">
    <citation type="journal article" date="2015" name="Nature">
        <title>rRNA introns, odd ribosomes, and small enigmatic genomes across a large radiation of phyla.</title>
        <authorList>
            <person name="Brown C.T."/>
            <person name="Hug L.A."/>
            <person name="Thomas B.C."/>
            <person name="Sharon I."/>
            <person name="Castelle C.J."/>
            <person name="Singh A."/>
            <person name="Wilkins M.J."/>
            <person name="Williams K.H."/>
            <person name="Banfield J.F."/>
        </authorList>
    </citation>
    <scope>NUCLEOTIDE SEQUENCE [LARGE SCALE GENOMIC DNA]</scope>
</reference>
<keyword evidence="1" id="KW-0812">Transmembrane</keyword>
<protein>
    <submittedName>
        <fullName evidence="2">Uncharacterized protein</fullName>
    </submittedName>
</protein>